<proteinExistence type="predicted"/>
<name>A0ABY7D916_9BASI</name>
<organism evidence="1 2">
    <name type="scientific">Puccinia triticina</name>
    <dbReference type="NCBI Taxonomy" id="208348"/>
    <lineage>
        <taxon>Eukaryota</taxon>
        <taxon>Fungi</taxon>
        <taxon>Dikarya</taxon>
        <taxon>Basidiomycota</taxon>
        <taxon>Pucciniomycotina</taxon>
        <taxon>Pucciniomycetes</taxon>
        <taxon>Pucciniales</taxon>
        <taxon>Pucciniaceae</taxon>
        <taxon>Puccinia</taxon>
    </lineage>
</organism>
<dbReference type="Proteomes" id="UP001164743">
    <property type="component" value="Chromosome 18A"/>
</dbReference>
<protein>
    <submittedName>
        <fullName evidence="1">Uncharacterized protein</fullName>
    </submittedName>
</protein>
<accession>A0ABY7D916</accession>
<evidence type="ECO:0000313" key="2">
    <source>
        <dbReference type="Proteomes" id="UP001164743"/>
    </source>
</evidence>
<reference evidence="1" key="1">
    <citation type="submission" date="2022-10" db="EMBL/GenBank/DDBJ databases">
        <title>Puccinia triticina Genome sequencing and assembly.</title>
        <authorList>
            <person name="Li C."/>
        </authorList>
    </citation>
    <scope>NUCLEOTIDE SEQUENCE</scope>
    <source>
        <strain evidence="1">Pt15</strain>
    </source>
</reference>
<keyword evidence="2" id="KW-1185">Reference proteome</keyword>
<dbReference type="GeneID" id="77805762"/>
<evidence type="ECO:0000313" key="1">
    <source>
        <dbReference type="EMBL" id="WAQ93279.1"/>
    </source>
</evidence>
<sequence>MKTTKMTINPRLLTSLQTPKFTITWTVLKELKELCRLPQELKTQLNYHIWEIRMLTLTAKIIQGIQQPTSIPTRQAKGTAFLKMHLGFQGPYQQNKLVELYKAWQTSQSNLPAQEDVPNPQESTDNQKIQSENYNNCDKNQLEKLLAPFPVSTSGLSKKKTGVAVQSICQNGPANETLPLK</sequence>
<dbReference type="EMBL" id="CP110438">
    <property type="protein sequence ID" value="WAQ93279.1"/>
    <property type="molecule type" value="Genomic_DNA"/>
</dbReference>
<gene>
    <name evidence="1" type="ORF">PtA15_18A337</name>
</gene>
<dbReference type="RefSeq" id="XP_053028834.1">
    <property type="nucleotide sequence ID" value="XM_053164867.1"/>
</dbReference>